<dbReference type="OrthoDB" id="8036461at2"/>
<dbReference type="InterPro" id="IPR003593">
    <property type="entry name" value="AAA+_ATPase"/>
</dbReference>
<evidence type="ECO:0000256" key="8">
    <source>
        <dbReference type="ARBA" id="ARBA00022967"/>
    </source>
</evidence>
<sequence>MRVAVQSLTVDIATRRGRRPDPVRVLSDVDLTLEPGAVTALIGESGCGKSMIANALTGMLPPGSRATGRIVLGDRTLTADDPAWPSTRGRVVGLVPQSAATSFTPVRTLGDQLDEIIDELSGPSSTTQLCARAALPTSALSLYPHEISGGMAQRAALAAALAGDPPLIVADEPTSALDPDLADHVWDLFAGLAAAGTTVLMITHDLDALLAADACASIAVMREGRILTQDRPDAVTSSADPYVAAFFRPITAGVTR</sequence>
<dbReference type="GO" id="GO:0015413">
    <property type="term" value="F:ABC-type nickel transporter activity"/>
    <property type="evidence" value="ECO:0007669"/>
    <property type="project" value="UniProtKB-EC"/>
</dbReference>
<evidence type="ECO:0000256" key="2">
    <source>
        <dbReference type="ARBA" id="ARBA00005417"/>
    </source>
</evidence>
<keyword evidence="9" id="KW-0406">Ion transport</keyword>
<evidence type="ECO:0000259" key="16">
    <source>
        <dbReference type="PROSITE" id="PS50893"/>
    </source>
</evidence>
<comment type="similarity">
    <text evidence="2">Belongs to the ABC transporter superfamily.</text>
</comment>
<evidence type="ECO:0000256" key="14">
    <source>
        <dbReference type="ARBA" id="ARBA00044143"/>
    </source>
</evidence>
<evidence type="ECO:0000313" key="18">
    <source>
        <dbReference type="Proteomes" id="UP000001219"/>
    </source>
</evidence>
<reference evidence="17 18" key="2">
    <citation type="journal article" date="2010" name="Stand. Genomic Sci.">
        <title>Complete genome sequence of Gordonia bronchialis type strain (3410).</title>
        <authorList>
            <person name="Ivanova N."/>
            <person name="Sikorski J."/>
            <person name="Jando M."/>
            <person name="Lapidus A."/>
            <person name="Nolan M."/>
            <person name="Lucas S."/>
            <person name="Del Rio T.G."/>
            <person name="Tice H."/>
            <person name="Copeland A."/>
            <person name="Cheng J.F."/>
            <person name="Chen F."/>
            <person name="Bruce D."/>
            <person name="Goodwin L."/>
            <person name="Pitluck S."/>
            <person name="Mavromatis K."/>
            <person name="Ovchinnikova G."/>
            <person name="Pati A."/>
            <person name="Chen A."/>
            <person name="Palaniappan K."/>
            <person name="Land M."/>
            <person name="Hauser L."/>
            <person name="Chang Y.J."/>
            <person name="Jeffries C.D."/>
            <person name="Chain P."/>
            <person name="Saunders E."/>
            <person name="Han C."/>
            <person name="Detter J.C."/>
            <person name="Brettin T."/>
            <person name="Rohde M."/>
            <person name="Goker M."/>
            <person name="Bristow J."/>
            <person name="Eisen J.A."/>
            <person name="Markowitz V."/>
            <person name="Hugenholtz P."/>
            <person name="Klenk H.P."/>
            <person name="Kyrpides N.C."/>
        </authorList>
    </citation>
    <scope>NUCLEOTIDE SEQUENCE [LARGE SCALE GENOMIC DNA]</scope>
    <source>
        <strain evidence="18">ATCC 25592 / DSM 43247 / BCRC 13721 / JCM 3198 / KCTC 3076 / NBRC 16047 / NCTC 10667</strain>
    </source>
</reference>
<dbReference type="KEGG" id="gbr:Gbro_4497"/>
<evidence type="ECO:0000256" key="4">
    <source>
        <dbReference type="ARBA" id="ARBA00022475"/>
    </source>
</evidence>
<name>D0L6S0_GORB4</name>
<dbReference type="SMART" id="SM00382">
    <property type="entry name" value="AAA"/>
    <property type="match status" value="1"/>
</dbReference>
<dbReference type="InterPro" id="IPR050388">
    <property type="entry name" value="ABC_Ni/Peptide_Import"/>
</dbReference>
<keyword evidence="6" id="KW-0547">Nucleotide-binding</keyword>
<dbReference type="Proteomes" id="UP000001219">
    <property type="component" value="Chromosome"/>
</dbReference>
<evidence type="ECO:0000256" key="3">
    <source>
        <dbReference type="ARBA" id="ARBA00022448"/>
    </source>
</evidence>
<keyword evidence="11" id="KW-0472">Membrane</keyword>
<keyword evidence="18" id="KW-1185">Reference proteome</keyword>
<proteinExistence type="inferred from homology"/>
<evidence type="ECO:0000313" key="17">
    <source>
        <dbReference type="EMBL" id="ACY23630.1"/>
    </source>
</evidence>
<accession>D0L6S0</accession>
<feature type="domain" description="ABC transporter" evidence="16">
    <location>
        <begin position="3"/>
        <end position="248"/>
    </location>
</feature>
<dbReference type="InterPro" id="IPR017871">
    <property type="entry name" value="ABC_transporter-like_CS"/>
</dbReference>
<dbReference type="STRING" id="526226.Gbro_4497"/>
<evidence type="ECO:0000256" key="7">
    <source>
        <dbReference type="ARBA" id="ARBA00022840"/>
    </source>
</evidence>
<dbReference type="EC" id="7.2.2.11" evidence="13"/>
<dbReference type="eggNOG" id="COG0444">
    <property type="taxonomic scope" value="Bacteria"/>
</dbReference>
<dbReference type="SUPFAM" id="SSF52540">
    <property type="entry name" value="P-loop containing nucleoside triphosphate hydrolases"/>
    <property type="match status" value="1"/>
</dbReference>
<evidence type="ECO:0000256" key="9">
    <source>
        <dbReference type="ARBA" id="ARBA00023065"/>
    </source>
</evidence>
<gene>
    <name evidence="17" type="ordered locus">Gbro_4497</name>
</gene>
<dbReference type="Pfam" id="PF00005">
    <property type="entry name" value="ABC_tran"/>
    <property type="match status" value="1"/>
</dbReference>
<evidence type="ECO:0000256" key="13">
    <source>
        <dbReference type="ARBA" id="ARBA00039098"/>
    </source>
</evidence>
<keyword evidence="8" id="KW-1278">Translocase</keyword>
<protein>
    <recommendedName>
        <fullName evidence="14">Nickel import system ATP-binding protein NikD</fullName>
        <ecNumber evidence="13">7.2.2.11</ecNumber>
    </recommendedName>
</protein>
<comment type="catalytic activity">
    <reaction evidence="15">
        <text>Ni(2+)(out) + ATP + H2O = Ni(2+)(in) + ADP + phosphate + H(+)</text>
        <dbReference type="Rhea" id="RHEA:15557"/>
        <dbReference type="ChEBI" id="CHEBI:15377"/>
        <dbReference type="ChEBI" id="CHEBI:15378"/>
        <dbReference type="ChEBI" id="CHEBI:30616"/>
        <dbReference type="ChEBI" id="CHEBI:43474"/>
        <dbReference type="ChEBI" id="CHEBI:49786"/>
        <dbReference type="ChEBI" id="CHEBI:456216"/>
        <dbReference type="EC" id="7.2.2.11"/>
    </reaction>
    <physiologicalReaction direction="left-to-right" evidence="15">
        <dbReference type="Rhea" id="RHEA:15558"/>
    </physiologicalReaction>
</comment>
<dbReference type="InterPro" id="IPR003439">
    <property type="entry name" value="ABC_transporter-like_ATP-bd"/>
</dbReference>
<dbReference type="GO" id="GO:0016887">
    <property type="term" value="F:ATP hydrolysis activity"/>
    <property type="evidence" value="ECO:0007669"/>
    <property type="project" value="InterPro"/>
</dbReference>
<evidence type="ECO:0000256" key="15">
    <source>
        <dbReference type="ARBA" id="ARBA00048610"/>
    </source>
</evidence>
<dbReference type="EMBL" id="CP001802">
    <property type="protein sequence ID" value="ACY23630.1"/>
    <property type="molecule type" value="Genomic_DNA"/>
</dbReference>
<dbReference type="GO" id="GO:0005886">
    <property type="term" value="C:plasma membrane"/>
    <property type="evidence" value="ECO:0007669"/>
    <property type="project" value="UniProtKB-SubCell"/>
</dbReference>
<keyword evidence="3" id="KW-0813">Transport</keyword>
<keyword evidence="10" id="KW-0921">Nickel transport</keyword>
<dbReference type="PROSITE" id="PS00211">
    <property type="entry name" value="ABC_TRANSPORTER_1"/>
    <property type="match status" value="1"/>
</dbReference>
<evidence type="ECO:0000256" key="11">
    <source>
        <dbReference type="ARBA" id="ARBA00023136"/>
    </source>
</evidence>
<dbReference type="Gene3D" id="3.40.50.300">
    <property type="entry name" value="P-loop containing nucleotide triphosphate hydrolases"/>
    <property type="match status" value="1"/>
</dbReference>
<keyword evidence="4" id="KW-1003">Cell membrane</keyword>
<dbReference type="InterPro" id="IPR027417">
    <property type="entry name" value="P-loop_NTPase"/>
</dbReference>
<dbReference type="AlphaFoldDB" id="D0L6S0"/>
<evidence type="ECO:0000256" key="5">
    <source>
        <dbReference type="ARBA" id="ARBA00022596"/>
    </source>
</evidence>
<comment type="subcellular location">
    <subcellularLocation>
        <location evidence="1">Cell membrane</location>
        <topology evidence="1">Peripheral membrane protein</topology>
    </subcellularLocation>
</comment>
<dbReference type="GO" id="GO:0005524">
    <property type="term" value="F:ATP binding"/>
    <property type="evidence" value="ECO:0007669"/>
    <property type="project" value="UniProtKB-KW"/>
</dbReference>
<evidence type="ECO:0000256" key="1">
    <source>
        <dbReference type="ARBA" id="ARBA00004202"/>
    </source>
</evidence>
<keyword evidence="7" id="KW-0067">ATP-binding</keyword>
<keyword evidence="5" id="KW-0533">Nickel</keyword>
<evidence type="ECO:0000256" key="10">
    <source>
        <dbReference type="ARBA" id="ARBA00023112"/>
    </source>
</evidence>
<evidence type="ECO:0000256" key="12">
    <source>
        <dbReference type="ARBA" id="ARBA00038669"/>
    </source>
</evidence>
<dbReference type="PANTHER" id="PTHR43297">
    <property type="entry name" value="OLIGOPEPTIDE TRANSPORT ATP-BINDING PROTEIN APPD"/>
    <property type="match status" value="1"/>
</dbReference>
<dbReference type="PROSITE" id="PS50893">
    <property type="entry name" value="ABC_TRANSPORTER_2"/>
    <property type="match status" value="1"/>
</dbReference>
<comment type="subunit">
    <text evidence="12">The complex is composed of two ATP-binding proteins (NikD and NikE), two transmembrane proteins (NikB and NikC) and a solute-binding protein (NikA).</text>
</comment>
<dbReference type="PANTHER" id="PTHR43297:SF13">
    <property type="entry name" value="NICKEL ABC TRANSPORTER, ATP-BINDING PROTEIN"/>
    <property type="match status" value="1"/>
</dbReference>
<evidence type="ECO:0000256" key="6">
    <source>
        <dbReference type="ARBA" id="ARBA00022741"/>
    </source>
</evidence>
<reference evidence="18" key="1">
    <citation type="submission" date="2009-10" db="EMBL/GenBank/DDBJ databases">
        <title>The complete chromosome of Gordonia bronchialis DSM 43247.</title>
        <authorList>
            <consortium name="US DOE Joint Genome Institute (JGI-PGF)"/>
            <person name="Lucas S."/>
            <person name="Copeland A."/>
            <person name="Lapidus A."/>
            <person name="Glavina del Rio T."/>
            <person name="Dalin E."/>
            <person name="Tice H."/>
            <person name="Bruce D."/>
            <person name="Goodwin L."/>
            <person name="Pitluck S."/>
            <person name="Kyrpides N."/>
            <person name="Mavromatis K."/>
            <person name="Ivanova N."/>
            <person name="Ovchinnikova G."/>
            <person name="Saunders E."/>
            <person name="Brettin T."/>
            <person name="Detter J.C."/>
            <person name="Han C."/>
            <person name="Larimer F."/>
            <person name="Land M."/>
            <person name="Hauser L."/>
            <person name="Markowitz V."/>
            <person name="Cheng J.-F."/>
            <person name="Hugenholtz P."/>
            <person name="Woyke T."/>
            <person name="Wu D."/>
            <person name="Jando M."/>
            <person name="Schneider S."/>
            <person name="Goeker M."/>
            <person name="Klenk H.-P."/>
            <person name="Eisen J.A."/>
        </authorList>
    </citation>
    <scope>NUCLEOTIDE SEQUENCE [LARGE SCALE GENOMIC DNA]</scope>
    <source>
        <strain evidence="18">ATCC 25592 / DSM 43247 / BCRC 13721 / JCM 3198 / KCTC 3076 / NBRC 16047 / NCTC 10667</strain>
    </source>
</reference>
<dbReference type="RefSeq" id="WP_012836115.1">
    <property type="nucleotide sequence ID" value="NC_013441.1"/>
</dbReference>
<organism evidence="17 18">
    <name type="scientific">Gordonia bronchialis (strain ATCC 25592 / DSM 43247 / BCRC 13721 / JCM 3198 / KCTC 3076 / NBRC 16047 / NCTC 10667)</name>
    <name type="common">Rhodococcus bronchialis</name>
    <dbReference type="NCBI Taxonomy" id="526226"/>
    <lineage>
        <taxon>Bacteria</taxon>
        <taxon>Bacillati</taxon>
        <taxon>Actinomycetota</taxon>
        <taxon>Actinomycetes</taxon>
        <taxon>Mycobacteriales</taxon>
        <taxon>Gordoniaceae</taxon>
        <taxon>Gordonia</taxon>
    </lineage>
</organism>
<dbReference type="HOGENOM" id="CLU_000604_1_23_11"/>